<protein>
    <submittedName>
        <fullName evidence="2">Uncharacterized protein</fullName>
    </submittedName>
</protein>
<accession>A0A0F9IXG4</accession>
<feature type="compositionally biased region" description="Gly residues" evidence="1">
    <location>
        <begin position="539"/>
        <end position="548"/>
    </location>
</feature>
<feature type="region of interest" description="Disordered" evidence="1">
    <location>
        <begin position="491"/>
        <end position="553"/>
    </location>
</feature>
<sequence>MGKECGLSRLWKDVGEGEAGPLAPNNLWVGSDVHIDIPGGDRRNRKRQGIAAAPSVHKAADCPAGEHQHDRFDYCHPEERKHRGQPKAEGPKRPFPPSRTVKQKSDAAFREWYDSRGAGGEQNRSDELYARYQQIRELYHMARGWEASSEGKAWIAREKVKRAKGQGLKSREHYEEKAAALQVKVEELDEEHKRLWKKYQVTPGTERYRYLGELQDNGKKLKAARAGIARMKSMATLGFAREWTGIIKEIAGGVEPHISAIRTGSRAFAHYSLDSGIIGLSDRALEILDKVRNDPDILWKKGPNLRPDKYAFAVSALVHEFMHSVNPAKDAYVKGGYSQLIEEGLTEAIANRMVARPDVLSKLLGTEVEKGIDAKPGTAEYKVYVTTMEYLAERAAQRSNSEPEWFLGKWKFHTDPKTRGETVLEDSGMNALGYDVRWRDIMKEAREVLPGMKEERLAQRENKAFQGTVQKVLDNAWSVLGFVFKNDTWPPATPAPTGGGGSGPAAAAASLAPSNMDVRHTGSPPKGVRWQKLPRQGGQAPGGGGAGAIQGAMDEPCEECYT</sequence>
<evidence type="ECO:0000256" key="1">
    <source>
        <dbReference type="SAM" id="MobiDB-lite"/>
    </source>
</evidence>
<feature type="region of interest" description="Disordered" evidence="1">
    <location>
        <begin position="39"/>
        <end position="107"/>
    </location>
</feature>
<feature type="compositionally biased region" description="Low complexity" evidence="1">
    <location>
        <begin position="504"/>
        <end position="514"/>
    </location>
</feature>
<comment type="caution">
    <text evidence="2">The sequence shown here is derived from an EMBL/GenBank/DDBJ whole genome shotgun (WGS) entry which is preliminary data.</text>
</comment>
<dbReference type="AlphaFoldDB" id="A0A0F9IXG4"/>
<gene>
    <name evidence="2" type="ORF">LCGC14_1601880</name>
</gene>
<proteinExistence type="predicted"/>
<dbReference type="EMBL" id="LAZR01012856">
    <property type="protein sequence ID" value="KKM24759.1"/>
    <property type="molecule type" value="Genomic_DNA"/>
</dbReference>
<reference evidence="2" key="1">
    <citation type="journal article" date="2015" name="Nature">
        <title>Complex archaea that bridge the gap between prokaryotes and eukaryotes.</title>
        <authorList>
            <person name="Spang A."/>
            <person name="Saw J.H."/>
            <person name="Jorgensen S.L."/>
            <person name="Zaremba-Niedzwiedzka K."/>
            <person name="Martijn J."/>
            <person name="Lind A.E."/>
            <person name="van Eijk R."/>
            <person name="Schleper C."/>
            <person name="Guy L."/>
            <person name="Ettema T.J."/>
        </authorList>
    </citation>
    <scope>NUCLEOTIDE SEQUENCE</scope>
</reference>
<organism evidence="2">
    <name type="scientific">marine sediment metagenome</name>
    <dbReference type="NCBI Taxonomy" id="412755"/>
    <lineage>
        <taxon>unclassified sequences</taxon>
        <taxon>metagenomes</taxon>
        <taxon>ecological metagenomes</taxon>
    </lineage>
</organism>
<feature type="compositionally biased region" description="Basic and acidic residues" evidence="1">
    <location>
        <begin position="58"/>
        <end position="81"/>
    </location>
</feature>
<name>A0A0F9IXG4_9ZZZZ</name>
<evidence type="ECO:0000313" key="2">
    <source>
        <dbReference type="EMBL" id="KKM24759.1"/>
    </source>
</evidence>